<keyword evidence="3" id="KW-0433">Leucine-rich repeat</keyword>
<keyword evidence="7" id="KW-1185">Reference proteome</keyword>
<keyword evidence="4" id="KW-0677">Repeat</keyword>
<dbReference type="InterPro" id="IPR032675">
    <property type="entry name" value="LRR_dom_sf"/>
</dbReference>
<evidence type="ECO:0000256" key="2">
    <source>
        <dbReference type="ARBA" id="ARBA00014198"/>
    </source>
</evidence>
<protein>
    <recommendedName>
        <fullName evidence="2">Leucine-rich repeat-containing protein 42</fullName>
    </recommendedName>
</protein>
<dbReference type="PANTHER" id="PTHR31994">
    <property type="entry name" value="LEUCINE-RICH REPEAT-CONTAINING PROTEIN 42"/>
    <property type="match status" value="1"/>
</dbReference>
<evidence type="ECO:0000256" key="3">
    <source>
        <dbReference type="ARBA" id="ARBA00022614"/>
    </source>
</evidence>
<dbReference type="InterPro" id="IPR039631">
    <property type="entry name" value="LRRC42"/>
</dbReference>
<gene>
    <name evidence="6" type="ORF">UPYG_G00296600</name>
</gene>
<name>A0ABD0WLZ7_UMBPY</name>
<dbReference type="SUPFAM" id="SSF52047">
    <property type="entry name" value="RNI-like"/>
    <property type="match status" value="1"/>
</dbReference>
<feature type="region of interest" description="Disordered" evidence="5">
    <location>
        <begin position="342"/>
        <end position="456"/>
    </location>
</feature>
<dbReference type="PANTHER" id="PTHR31994:SF3">
    <property type="entry name" value="LEUCINE-RICH REPEAT-CONTAINING PROTEIN 42"/>
    <property type="match status" value="1"/>
</dbReference>
<evidence type="ECO:0000256" key="5">
    <source>
        <dbReference type="SAM" id="MobiDB-lite"/>
    </source>
</evidence>
<dbReference type="EMBL" id="JAGEUA010000009">
    <property type="protein sequence ID" value="KAL0966551.1"/>
    <property type="molecule type" value="Genomic_DNA"/>
</dbReference>
<dbReference type="Gene3D" id="3.80.10.10">
    <property type="entry name" value="Ribonuclease Inhibitor"/>
    <property type="match status" value="1"/>
</dbReference>
<sequence length="456" mass="50977">MGDFVSGVVYVRERGQLRCVNGIVLAETSPAASARSTSSCLAWKKEHFVFTYNNEGSLKYSAKSLYDIALLFVAYNIHHVDSLNGFPEQIGDRIFAVAEEKQIFSDPNAAPRALQLFSDAYGEVVLRSLCLRDRFPLLFEKMEEIKTFRSLKSLDLFGCRLGDSHDIFQHLTSDALSSSLAQLSLGGNSLSDQGLRRLTAPVRMLKRGLRHLEHIDLSYNPLTENAVGYLTCLPKLKGLDITSTNIQVSLFVKKTIRHSLGLVLSEKPLEVFDHSCCKTDGWAEQVISQWEFSASKLPSPKNVQDARKSALSFFGREKFVRGILSATHLVENEEEEKTERIHFYKPAASEHTQQRESRGSTRGPTRCAETTPELRKPSTKDMFQTTGMQSGHMKYTQLTGTTDGHSGQVTTCCENRKRPGRTEIWDSGHNRPPAKRASSSSLPAFTAEDLDLLNSY</sequence>
<feature type="compositionally biased region" description="Polar residues" evidence="5">
    <location>
        <begin position="396"/>
        <end position="413"/>
    </location>
</feature>
<comment type="caution">
    <text evidence="6">The sequence shown here is derived from an EMBL/GenBank/DDBJ whole genome shotgun (WGS) entry which is preliminary data.</text>
</comment>
<evidence type="ECO:0000313" key="6">
    <source>
        <dbReference type="EMBL" id="KAL0966551.1"/>
    </source>
</evidence>
<dbReference type="InterPro" id="IPR001611">
    <property type="entry name" value="Leu-rich_rpt"/>
</dbReference>
<reference evidence="6 7" key="1">
    <citation type="submission" date="2024-06" db="EMBL/GenBank/DDBJ databases">
        <authorList>
            <person name="Pan Q."/>
            <person name="Wen M."/>
            <person name="Jouanno E."/>
            <person name="Zahm M."/>
            <person name="Klopp C."/>
            <person name="Cabau C."/>
            <person name="Louis A."/>
            <person name="Berthelot C."/>
            <person name="Parey E."/>
            <person name="Roest Crollius H."/>
            <person name="Montfort J."/>
            <person name="Robinson-Rechavi M."/>
            <person name="Bouchez O."/>
            <person name="Lampietro C."/>
            <person name="Lopez Roques C."/>
            <person name="Donnadieu C."/>
            <person name="Postlethwait J."/>
            <person name="Bobe J."/>
            <person name="Verreycken H."/>
            <person name="Guiguen Y."/>
        </authorList>
    </citation>
    <scope>NUCLEOTIDE SEQUENCE [LARGE SCALE GENOMIC DNA]</scope>
    <source>
        <strain evidence="6">Up_M1</strain>
        <tissue evidence="6">Testis</tissue>
    </source>
</reference>
<dbReference type="Pfam" id="PF13516">
    <property type="entry name" value="LRR_6"/>
    <property type="match status" value="2"/>
</dbReference>
<dbReference type="Proteomes" id="UP001557470">
    <property type="component" value="Unassembled WGS sequence"/>
</dbReference>
<evidence type="ECO:0000256" key="4">
    <source>
        <dbReference type="ARBA" id="ARBA00022737"/>
    </source>
</evidence>
<accession>A0ABD0WLZ7</accession>
<evidence type="ECO:0000256" key="1">
    <source>
        <dbReference type="ARBA" id="ARBA00009297"/>
    </source>
</evidence>
<comment type="similarity">
    <text evidence="1">Belongs to the LRRC42 family.</text>
</comment>
<feature type="compositionally biased region" description="Basic and acidic residues" evidence="5">
    <location>
        <begin position="414"/>
        <end position="429"/>
    </location>
</feature>
<dbReference type="AlphaFoldDB" id="A0ABD0WLZ7"/>
<proteinExistence type="inferred from homology"/>
<evidence type="ECO:0000313" key="7">
    <source>
        <dbReference type="Proteomes" id="UP001557470"/>
    </source>
</evidence>
<organism evidence="6 7">
    <name type="scientific">Umbra pygmaea</name>
    <name type="common">Eastern mudminnow</name>
    <dbReference type="NCBI Taxonomy" id="75934"/>
    <lineage>
        <taxon>Eukaryota</taxon>
        <taxon>Metazoa</taxon>
        <taxon>Chordata</taxon>
        <taxon>Craniata</taxon>
        <taxon>Vertebrata</taxon>
        <taxon>Euteleostomi</taxon>
        <taxon>Actinopterygii</taxon>
        <taxon>Neopterygii</taxon>
        <taxon>Teleostei</taxon>
        <taxon>Protacanthopterygii</taxon>
        <taxon>Esociformes</taxon>
        <taxon>Umbridae</taxon>
        <taxon>Umbra</taxon>
    </lineage>
</organism>